<evidence type="ECO:0000313" key="3">
    <source>
        <dbReference type="Proteomes" id="UP001341840"/>
    </source>
</evidence>
<feature type="region of interest" description="Disordered" evidence="1">
    <location>
        <begin position="39"/>
        <end position="77"/>
    </location>
</feature>
<name>A0ABU6QCG2_9FABA</name>
<reference evidence="2 3" key="1">
    <citation type="journal article" date="2023" name="Plants (Basel)">
        <title>Bridging the Gap: Combining Genomics and Transcriptomics Approaches to Understand Stylosanthes scabra, an Orphan Legume from the Brazilian Caatinga.</title>
        <authorList>
            <person name="Ferreira-Neto J.R.C."/>
            <person name="da Silva M.D."/>
            <person name="Binneck E."/>
            <person name="de Melo N.F."/>
            <person name="da Silva R.H."/>
            <person name="de Melo A.L.T.M."/>
            <person name="Pandolfi V."/>
            <person name="Bustamante F.O."/>
            <person name="Brasileiro-Vidal A.C."/>
            <person name="Benko-Iseppon A.M."/>
        </authorList>
    </citation>
    <scope>NUCLEOTIDE SEQUENCE [LARGE SCALE GENOMIC DNA]</scope>
    <source>
        <tissue evidence="2">Leaves</tissue>
    </source>
</reference>
<accession>A0ABU6QCG2</accession>
<keyword evidence="3" id="KW-1185">Reference proteome</keyword>
<dbReference type="EMBL" id="JASCZI010000159">
    <property type="protein sequence ID" value="MED6109503.1"/>
    <property type="molecule type" value="Genomic_DNA"/>
</dbReference>
<evidence type="ECO:0000313" key="2">
    <source>
        <dbReference type="EMBL" id="MED6109503.1"/>
    </source>
</evidence>
<sequence>MVIVDEISMRQMMQCYQQTRVHVPAMELFVDFDRLSEVEEDPEIDNEKQTVLQENLSDSEDELEATYDVDDEDEDDEEGRAIVALQGSSSVPPFMQAASAPPMNQHPLGVPSFTFAVDFAALNVPEFAERESMAIVAPEDGKFMVGIEYSSRKAVISTIRTYHLNRGVDYAVHESEPQTFLPSARVLEKVVID</sequence>
<comment type="caution">
    <text evidence="2">The sequence shown here is derived from an EMBL/GenBank/DDBJ whole genome shotgun (WGS) entry which is preliminary data.</text>
</comment>
<evidence type="ECO:0000256" key="1">
    <source>
        <dbReference type="SAM" id="MobiDB-lite"/>
    </source>
</evidence>
<protein>
    <submittedName>
        <fullName evidence="2">Uncharacterized protein</fullName>
    </submittedName>
</protein>
<gene>
    <name evidence="2" type="ORF">PIB30_034296</name>
</gene>
<proteinExistence type="predicted"/>
<dbReference type="Proteomes" id="UP001341840">
    <property type="component" value="Unassembled WGS sequence"/>
</dbReference>
<organism evidence="2 3">
    <name type="scientific">Stylosanthes scabra</name>
    <dbReference type="NCBI Taxonomy" id="79078"/>
    <lineage>
        <taxon>Eukaryota</taxon>
        <taxon>Viridiplantae</taxon>
        <taxon>Streptophyta</taxon>
        <taxon>Embryophyta</taxon>
        <taxon>Tracheophyta</taxon>
        <taxon>Spermatophyta</taxon>
        <taxon>Magnoliopsida</taxon>
        <taxon>eudicotyledons</taxon>
        <taxon>Gunneridae</taxon>
        <taxon>Pentapetalae</taxon>
        <taxon>rosids</taxon>
        <taxon>fabids</taxon>
        <taxon>Fabales</taxon>
        <taxon>Fabaceae</taxon>
        <taxon>Papilionoideae</taxon>
        <taxon>50 kb inversion clade</taxon>
        <taxon>dalbergioids sensu lato</taxon>
        <taxon>Dalbergieae</taxon>
        <taxon>Pterocarpus clade</taxon>
        <taxon>Stylosanthes</taxon>
    </lineage>
</organism>
<feature type="compositionally biased region" description="Acidic residues" evidence="1">
    <location>
        <begin position="57"/>
        <end position="77"/>
    </location>
</feature>